<feature type="transmembrane region" description="Helical" evidence="1">
    <location>
        <begin position="139"/>
        <end position="156"/>
    </location>
</feature>
<dbReference type="AlphaFoldDB" id="A0A545AT56"/>
<gene>
    <name evidence="3" type="ORF">FL583_17275</name>
</gene>
<feature type="transmembrane region" description="Helical" evidence="1">
    <location>
        <begin position="47"/>
        <end position="66"/>
    </location>
</feature>
<keyword evidence="1" id="KW-0812">Transmembrane</keyword>
<feature type="domain" description="DUF7134" evidence="2">
    <location>
        <begin position="38"/>
        <end position="164"/>
    </location>
</feature>
<feature type="transmembrane region" description="Helical" evidence="1">
    <location>
        <begin position="112"/>
        <end position="133"/>
    </location>
</feature>
<keyword evidence="1" id="KW-0472">Membrane</keyword>
<name>A0A545AT56_9ACTN</name>
<protein>
    <recommendedName>
        <fullName evidence="2">DUF7134 domain-containing protein</fullName>
    </recommendedName>
</protein>
<feature type="transmembrane region" description="Helical" evidence="1">
    <location>
        <begin position="88"/>
        <end position="105"/>
    </location>
</feature>
<evidence type="ECO:0000259" key="2">
    <source>
        <dbReference type="Pfam" id="PF23539"/>
    </source>
</evidence>
<dbReference type="RefSeq" id="WP_142705697.1">
    <property type="nucleotide sequence ID" value="NZ_VIRS01000011.1"/>
</dbReference>
<evidence type="ECO:0000256" key="1">
    <source>
        <dbReference type="SAM" id="Phobius"/>
    </source>
</evidence>
<keyword evidence="1" id="KW-1133">Transmembrane helix</keyword>
<reference evidence="3 4" key="1">
    <citation type="submission" date="2019-07" db="EMBL/GenBank/DDBJ databases">
        <title>Cryptosporangium phraense sp. nov., isolated from plant litter.</title>
        <authorList>
            <person name="Suriyachadkun C."/>
        </authorList>
    </citation>
    <scope>NUCLEOTIDE SEQUENCE [LARGE SCALE GENOMIC DNA]</scope>
    <source>
        <strain evidence="3 4">A-T 5661</strain>
    </source>
</reference>
<dbReference type="EMBL" id="VIRS01000011">
    <property type="protein sequence ID" value="TQS43785.1"/>
    <property type="molecule type" value="Genomic_DNA"/>
</dbReference>
<accession>A0A545AT56</accession>
<keyword evidence="4" id="KW-1185">Reference proteome</keyword>
<evidence type="ECO:0000313" key="4">
    <source>
        <dbReference type="Proteomes" id="UP000317982"/>
    </source>
</evidence>
<dbReference type="InParanoid" id="A0A545AT56"/>
<sequence length="166" mass="17702">MSTLEKAAARQTGKDLIVLPAGFLVDVLTMVDPYILQKAGEFDRTSLAALALGALGFTFLAVRRHFPLTVFWLVVGQSLALSALTDNLYTSLIGVWIALAAVAQYGQGPLRYAALLASAAPSIVVGTYLYSVLESTNESTVPLLITGHAIIILGAWKLGSRRRVAQ</sequence>
<dbReference type="InterPro" id="IPR055558">
    <property type="entry name" value="DUF7134"/>
</dbReference>
<comment type="caution">
    <text evidence="3">The sequence shown here is derived from an EMBL/GenBank/DDBJ whole genome shotgun (WGS) entry which is preliminary data.</text>
</comment>
<dbReference type="Pfam" id="PF23539">
    <property type="entry name" value="DUF7134"/>
    <property type="match status" value="1"/>
</dbReference>
<organism evidence="3 4">
    <name type="scientific">Cryptosporangium phraense</name>
    <dbReference type="NCBI Taxonomy" id="2593070"/>
    <lineage>
        <taxon>Bacteria</taxon>
        <taxon>Bacillati</taxon>
        <taxon>Actinomycetota</taxon>
        <taxon>Actinomycetes</taxon>
        <taxon>Cryptosporangiales</taxon>
        <taxon>Cryptosporangiaceae</taxon>
        <taxon>Cryptosporangium</taxon>
    </lineage>
</organism>
<evidence type="ECO:0000313" key="3">
    <source>
        <dbReference type="EMBL" id="TQS43785.1"/>
    </source>
</evidence>
<dbReference type="Proteomes" id="UP000317982">
    <property type="component" value="Unassembled WGS sequence"/>
</dbReference>
<proteinExistence type="predicted"/>